<dbReference type="PROSITE" id="PS00041">
    <property type="entry name" value="HTH_ARAC_FAMILY_1"/>
    <property type="match status" value="1"/>
</dbReference>
<evidence type="ECO:0000256" key="2">
    <source>
        <dbReference type="ARBA" id="ARBA00023015"/>
    </source>
</evidence>
<evidence type="ECO:0000259" key="7">
    <source>
        <dbReference type="PROSITE" id="PS01124"/>
    </source>
</evidence>
<feature type="domain" description="Response regulatory" evidence="8">
    <location>
        <begin position="9"/>
        <end position="125"/>
    </location>
</feature>
<dbReference type="GO" id="GO:0000160">
    <property type="term" value="P:phosphorelay signal transduction system"/>
    <property type="evidence" value="ECO:0007669"/>
    <property type="project" value="InterPro"/>
</dbReference>
<proteinExistence type="predicted"/>
<sequence>MINQTENMRIVVIEDEGAIREGLVNMINGRTRHQVVGICKNGIEGISAIEKERPDCVITDIRMEEMDGLEMLKILHDKKIMPYSIILSGYSDFEYARKALRLGVEEYLLKPISIDMLETSLQKIEEKLEKSRNEQGYQFENDIRACLFGEKEEAESAEERVKQILGDSDRGILLTGYYGNIEENVDILDRQIKTFIRLSPDLRIVDVAEKKQKLKVLILIGKNTECETAISRFKENVVEHAALSKYEIHWVSSERCVLSLWKSSFEKEKQMLLDALAVTGSRLFEAGHADNEQKEILEYPHGIEKKILRALGDGNKEETKKYIDEFLDTVVSLSYDAKDIRRVILKLMSQMIDTAKEINQKAYDILRTQNGMQDVLNAYTKKEMGDILTATGDVICEKDKKEGISNYIVNRTLEYIRIHYKEGITLEETAEILNITPEYLSMLFKREMGMNFSVFLKKFRISHAKRLLRGTDMKVYEVAEACGYSNSNYFTRVFKEETGISPAEFH</sequence>
<dbReference type="InterPro" id="IPR018060">
    <property type="entry name" value="HTH_AraC"/>
</dbReference>
<dbReference type="SUPFAM" id="SSF52172">
    <property type="entry name" value="CheY-like"/>
    <property type="match status" value="1"/>
</dbReference>
<evidence type="ECO:0000256" key="3">
    <source>
        <dbReference type="ARBA" id="ARBA00023125"/>
    </source>
</evidence>
<keyword evidence="2" id="KW-0805">Transcription regulation</keyword>
<keyword evidence="3" id="KW-0238">DNA-binding</keyword>
<dbReference type="InterPro" id="IPR011006">
    <property type="entry name" value="CheY-like_superfamily"/>
</dbReference>
<dbReference type="Proteomes" id="UP000606720">
    <property type="component" value="Unassembled WGS sequence"/>
</dbReference>
<keyword evidence="10" id="KW-1185">Reference proteome</keyword>
<dbReference type="SMART" id="SM00448">
    <property type="entry name" value="REC"/>
    <property type="match status" value="1"/>
</dbReference>
<dbReference type="InterPro" id="IPR009057">
    <property type="entry name" value="Homeodomain-like_sf"/>
</dbReference>
<dbReference type="InterPro" id="IPR020449">
    <property type="entry name" value="Tscrpt_reg_AraC-type_HTH"/>
</dbReference>
<feature type="domain" description="HTH araC/xylS-type" evidence="7">
    <location>
        <begin position="410"/>
        <end position="506"/>
    </location>
</feature>
<dbReference type="GO" id="GO:0003700">
    <property type="term" value="F:DNA-binding transcription factor activity"/>
    <property type="evidence" value="ECO:0007669"/>
    <property type="project" value="InterPro"/>
</dbReference>
<dbReference type="Gene3D" id="3.40.50.2300">
    <property type="match status" value="1"/>
</dbReference>
<dbReference type="PROSITE" id="PS01124">
    <property type="entry name" value="HTH_ARAC_FAMILY_2"/>
    <property type="match status" value="1"/>
</dbReference>
<dbReference type="Pfam" id="PF00072">
    <property type="entry name" value="Response_reg"/>
    <property type="match status" value="1"/>
</dbReference>
<dbReference type="PRINTS" id="PR00032">
    <property type="entry name" value="HTHARAC"/>
</dbReference>
<keyword evidence="4" id="KW-0804">Transcription</keyword>
<dbReference type="Gene3D" id="1.10.10.60">
    <property type="entry name" value="Homeodomain-like"/>
    <property type="match status" value="2"/>
</dbReference>
<dbReference type="CDD" id="cd17536">
    <property type="entry name" value="REC_YesN-like"/>
    <property type="match status" value="1"/>
</dbReference>
<dbReference type="AlphaFoldDB" id="A0A923LPA5"/>
<comment type="function">
    <text evidence="5">May play the central regulatory role in sporulation. It may be an element of the effector pathway responsible for the activation of sporulation genes in response to nutritional stress. Spo0A may act in concert with spo0H (a sigma factor) to control the expression of some genes that are critical to the sporulation process.</text>
</comment>
<dbReference type="PROSITE" id="PS50110">
    <property type="entry name" value="RESPONSE_REGULATORY"/>
    <property type="match status" value="1"/>
</dbReference>
<name>A0A923LPA5_9FIRM</name>
<dbReference type="Pfam" id="PF12833">
    <property type="entry name" value="HTH_18"/>
    <property type="match status" value="1"/>
</dbReference>
<evidence type="ECO:0000256" key="1">
    <source>
        <dbReference type="ARBA" id="ARBA00018672"/>
    </source>
</evidence>
<dbReference type="EMBL" id="JACOPH010000003">
    <property type="protein sequence ID" value="MBC5713614.1"/>
    <property type="molecule type" value="Genomic_DNA"/>
</dbReference>
<dbReference type="InterPro" id="IPR018062">
    <property type="entry name" value="HTH_AraC-typ_CS"/>
</dbReference>
<accession>A0A923LPA5</accession>
<evidence type="ECO:0000256" key="4">
    <source>
        <dbReference type="ARBA" id="ARBA00023163"/>
    </source>
</evidence>
<dbReference type="PANTHER" id="PTHR43280">
    <property type="entry name" value="ARAC-FAMILY TRANSCRIPTIONAL REGULATOR"/>
    <property type="match status" value="1"/>
</dbReference>
<evidence type="ECO:0000256" key="6">
    <source>
        <dbReference type="PROSITE-ProRule" id="PRU00169"/>
    </source>
</evidence>
<dbReference type="RefSeq" id="WP_186866518.1">
    <property type="nucleotide sequence ID" value="NZ_JACOPH010000003.1"/>
</dbReference>
<evidence type="ECO:0000313" key="9">
    <source>
        <dbReference type="EMBL" id="MBC5713614.1"/>
    </source>
</evidence>
<evidence type="ECO:0000259" key="8">
    <source>
        <dbReference type="PROSITE" id="PS50110"/>
    </source>
</evidence>
<feature type="modified residue" description="4-aspartylphosphate" evidence="6">
    <location>
        <position position="60"/>
    </location>
</feature>
<dbReference type="SMART" id="SM00342">
    <property type="entry name" value="HTH_ARAC"/>
    <property type="match status" value="1"/>
</dbReference>
<protein>
    <recommendedName>
        <fullName evidence="1">Stage 0 sporulation protein A homolog</fullName>
    </recommendedName>
</protein>
<keyword evidence="6" id="KW-0597">Phosphoprotein</keyword>
<evidence type="ECO:0000256" key="5">
    <source>
        <dbReference type="ARBA" id="ARBA00024867"/>
    </source>
</evidence>
<gene>
    <name evidence="9" type="ORF">H8S17_05210</name>
</gene>
<dbReference type="PANTHER" id="PTHR43280:SF2">
    <property type="entry name" value="HTH-TYPE TRANSCRIPTIONAL REGULATOR EXSA"/>
    <property type="match status" value="1"/>
</dbReference>
<dbReference type="InterPro" id="IPR001789">
    <property type="entry name" value="Sig_transdc_resp-reg_receiver"/>
</dbReference>
<comment type="caution">
    <text evidence="9">The sequence shown here is derived from an EMBL/GenBank/DDBJ whole genome shotgun (WGS) entry which is preliminary data.</text>
</comment>
<organism evidence="9 10">
    <name type="scientific">Roseburia zhanii</name>
    <dbReference type="NCBI Taxonomy" id="2763064"/>
    <lineage>
        <taxon>Bacteria</taxon>
        <taxon>Bacillati</taxon>
        <taxon>Bacillota</taxon>
        <taxon>Clostridia</taxon>
        <taxon>Lachnospirales</taxon>
        <taxon>Lachnospiraceae</taxon>
        <taxon>Roseburia</taxon>
    </lineage>
</organism>
<reference evidence="9" key="1">
    <citation type="submission" date="2020-08" db="EMBL/GenBank/DDBJ databases">
        <title>Genome public.</title>
        <authorList>
            <person name="Liu C."/>
            <person name="Sun Q."/>
        </authorList>
    </citation>
    <scope>NUCLEOTIDE SEQUENCE</scope>
    <source>
        <strain evidence="9">BX1005</strain>
    </source>
</reference>
<dbReference type="SUPFAM" id="SSF46689">
    <property type="entry name" value="Homeodomain-like"/>
    <property type="match status" value="2"/>
</dbReference>
<dbReference type="GO" id="GO:0043565">
    <property type="term" value="F:sequence-specific DNA binding"/>
    <property type="evidence" value="ECO:0007669"/>
    <property type="project" value="InterPro"/>
</dbReference>
<evidence type="ECO:0000313" key="10">
    <source>
        <dbReference type="Proteomes" id="UP000606720"/>
    </source>
</evidence>